<protein>
    <submittedName>
        <fullName evidence="4">DNA-binding response OmpR family regulator</fullName>
    </submittedName>
</protein>
<dbReference type="Pfam" id="PF00072">
    <property type="entry name" value="Response_reg"/>
    <property type="match status" value="1"/>
</dbReference>
<proteinExistence type="predicted"/>
<feature type="domain" description="Response regulatory" evidence="3">
    <location>
        <begin position="31"/>
        <end position="146"/>
    </location>
</feature>
<dbReference type="SMART" id="SM00448">
    <property type="entry name" value="REC"/>
    <property type="match status" value="1"/>
</dbReference>
<dbReference type="GO" id="GO:0000160">
    <property type="term" value="P:phosphorelay signal transduction system"/>
    <property type="evidence" value="ECO:0007669"/>
    <property type="project" value="InterPro"/>
</dbReference>
<dbReference type="InterPro" id="IPR050595">
    <property type="entry name" value="Bact_response_regulator"/>
</dbReference>
<dbReference type="PROSITE" id="PS50110">
    <property type="entry name" value="RESPONSE_REGULATORY"/>
    <property type="match status" value="1"/>
</dbReference>
<keyword evidence="4" id="KW-0238">DNA-binding</keyword>
<dbReference type="InterPro" id="IPR011006">
    <property type="entry name" value="CheY-like_superfamily"/>
</dbReference>
<feature type="modified residue" description="4-aspartylphosphate" evidence="2">
    <location>
        <position position="81"/>
    </location>
</feature>
<gene>
    <name evidence="4" type="ORF">HDF17_002738</name>
</gene>
<evidence type="ECO:0000256" key="2">
    <source>
        <dbReference type="PROSITE-ProRule" id="PRU00169"/>
    </source>
</evidence>
<dbReference type="EMBL" id="JACCCW010000002">
    <property type="protein sequence ID" value="NYF80418.1"/>
    <property type="molecule type" value="Genomic_DNA"/>
</dbReference>
<dbReference type="GO" id="GO:0003677">
    <property type="term" value="F:DNA binding"/>
    <property type="evidence" value="ECO:0007669"/>
    <property type="project" value="UniProtKB-KW"/>
</dbReference>
<dbReference type="RefSeq" id="WP_179491795.1">
    <property type="nucleotide sequence ID" value="NZ_JACCCW010000002.1"/>
</dbReference>
<dbReference type="SUPFAM" id="SSF52172">
    <property type="entry name" value="CheY-like"/>
    <property type="match status" value="1"/>
</dbReference>
<evidence type="ECO:0000313" key="5">
    <source>
        <dbReference type="Proteomes" id="UP000589520"/>
    </source>
</evidence>
<dbReference type="Proteomes" id="UP000589520">
    <property type="component" value="Unassembled WGS sequence"/>
</dbReference>
<dbReference type="AlphaFoldDB" id="A0A7Y9PJX4"/>
<dbReference type="PANTHER" id="PTHR44591:SF3">
    <property type="entry name" value="RESPONSE REGULATORY DOMAIN-CONTAINING PROTEIN"/>
    <property type="match status" value="1"/>
</dbReference>
<sequence>MSITENAGSMNSELFTDLKQSTPAYPLSPKTILFVDDDEDIRALTKTFLEHEGYSVFCCGDAERAGHVFRSASRIDLLITDFYMPKTSGMDLALELRQQNPRLPILLISGGFVWGDNLKRLLGEGWRFLGKPFALPELLATVHAILGGGAMQAIA</sequence>
<comment type="caution">
    <text evidence="4">The sequence shown here is derived from an EMBL/GenBank/DDBJ whole genome shotgun (WGS) entry which is preliminary data.</text>
</comment>
<keyword evidence="5" id="KW-1185">Reference proteome</keyword>
<reference evidence="4 5" key="1">
    <citation type="submission" date="2020-07" db="EMBL/GenBank/DDBJ databases">
        <title>Genomic Encyclopedia of Type Strains, Phase IV (KMG-V): Genome sequencing to study the core and pangenomes of soil and plant-associated prokaryotes.</title>
        <authorList>
            <person name="Whitman W."/>
        </authorList>
    </citation>
    <scope>NUCLEOTIDE SEQUENCE [LARGE SCALE GENOMIC DNA]</scope>
    <source>
        <strain evidence="4 5">X4EP2</strain>
    </source>
</reference>
<accession>A0A7Y9PJX4</accession>
<dbReference type="PANTHER" id="PTHR44591">
    <property type="entry name" value="STRESS RESPONSE REGULATOR PROTEIN 1"/>
    <property type="match status" value="1"/>
</dbReference>
<evidence type="ECO:0000259" key="3">
    <source>
        <dbReference type="PROSITE" id="PS50110"/>
    </source>
</evidence>
<evidence type="ECO:0000256" key="1">
    <source>
        <dbReference type="ARBA" id="ARBA00022553"/>
    </source>
</evidence>
<evidence type="ECO:0000313" key="4">
    <source>
        <dbReference type="EMBL" id="NYF80418.1"/>
    </source>
</evidence>
<keyword evidence="1 2" id="KW-0597">Phosphoprotein</keyword>
<dbReference type="CDD" id="cd00156">
    <property type="entry name" value="REC"/>
    <property type="match status" value="1"/>
</dbReference>
<dbReference type="Gene3D" id="3.40.50.2300">
    <property type="match status" value="1"/>
</dbReference>
<organism evidence="4 5">
    <name type="scientific">Granulicella arctica</name>
    <dbReference type="NCBI Taxonomy" id="940613"/>
    <lineage>
        <taxon>Bacteria</taxon>
        <taxon>Pseudomonadati</taxon>
        <taxon>Acidobacteriota</taxon>
        <taxon>Terriglobia</taxon>
        <taxon>Terriglobales</taxon>
        <taxon>Acidobacteriaceae</taxon>
        <taxon>Granulicella</taxon>
    </lineage>
</organism>
<dbReference type="InterPro" id="IPR001789">
    <property type="entry name" value="Sig_transdc_resp-reg_receiver"/>
</dbReference>
<name>A0A7Y9PJX4_9BACT</name>